<sequence length="112" mass="11569">MSDPISNIEGDIRVNGTLSCDGDLIIDGQLEGELSVKGNLTITEIGNVGADTVASKLTVAGKLKGKVSAEKAVLIKSTASVLGPIETNQIIIEDGADYSGTINMNVELPKDV</sequence>
<name>A0A381QSE2_9ZZZZ</name>
<dbReference type="PANTHER" id="PTHR35024:SF4">
    <property type="entry name" value="POLYMER-FORMING CYTOSKELETAL PROTEIN"/>
    <property type="match status" value="1"/>
</dbReference>
<organism evidence="1">
    <name type="scientific">marine metagenome</name>
    <dbReference type="NCBI Taxonomy" id="408172"/>
    <lineage>
        <taxon>unclassified sequences</taxon>
        <taxon>metagenomes</taxon>
        <taxon>ecological metagenomes</taxon>
    </lineage>
</organism>
<gene>
    <name evidence="1" type="ORF">METZ01_LOCUS35145</name>
</gene>
<dbReference type="AlphaFoldDB" id="A0A381QSE2"/>
<reference evidence="1" key="1">
    <citation type="submission" date="2018-05" db="EMBL/GenBank/DDBJ databases">
        <authorList>
            <person name="Lanie J.A."/>
            <person name="Ng W.-L."/>
            <person name="Kazmierczak K.M."/>
            <person name="Andrzejewski T.M."/>
            <person name="Davidsen T.M."/>
            <person name="Wayne K.J."/>
            <person name="Tettelin H."/>
            <person name="Glass J.I."/>
            <person name="Rusch D."/>
            <person name="Podicherti R."/>
            <person name="Tsui H.-C.T."/>
            <person name="Winkler M.E."/>
        </authorList>
    </citation>
    <scope>NUCLEOTIDE SEQUENCE</scope>
</reference>
<evidence type="ECO:0000313" key="1">
    <source>
        <dbReference type="EMBL" id="SUZ82291.1"/>
    </source>
</evidence>
<dbReference type="InterPro" id="IPR007607">
    <property type="entry name" value="BacA/B"/>
</dbReference>
<evidence type="ECO:0008006" key="2">
    <source>
        <dbReference type="Google" id="ProtNLM"/>
    </source>
</evidence>
<accession>A0A381QSE2</accession>
<dbReference type="Pfam" id="PF04519">
    <property type="entry name" value="Bactofilin"/>
    <property type="match status" value="1"/>
</dbReference>
<dbReference type="EMBL" id="UINC01001500">
    <property type="protein sequence ID" value="SUZ82291.1"/>
    <property type="molecule type" value="Genomic_DNA"/>
</dbReference>
<proteinExistence type="predicted"/>
<protein>
    <recommendedName>
        <fullName evidence="2">Cell shape determination protein CcmA</fullName>
    </recommendedName>
</protein>
<dbReference type="PANTHER" id="PTHR35024">
    <property type="entry name" value="HYPOTHETICAL CYTOSOLIC PROTEIN"/>
    <property type="match status" value="1"/>
</dbReference>